<dbReference type="EMBL" id="LRPC01000001">
    <property type="protein sequence ID" value="KYG77412.1"/>
    <property type="molecule type" value="Genomic_DNA"/>
</dbReference>
<dbReference type="AlphaFoldDB" id="A0A150XFB3"/>
<feature type="binding site" evidence="13">
    <location>
        <position position="229"/>
    </location>
    <ligand>
        <name>NAD(+)</name>
        <dbReference type="ChEBI" id="CHEBI:57540"/>
    </ligand>
</feature>
<dbReference type="UniPathway" id="UPA00033">
    <property type="reaction ID" value="UER00034"/>
</dbReference>
<name>A0A150XFB3_9BACT</name>
<evidence type="ECO:0000259" key="15">
    <source>
        <dbReference type="SMART" id="SM01003"/>
    </source>
</evidence>
<dbReference type="InterPro" id="IPR007698">
    <property type="entry name" value="AlaDH/PNT_NAD(H)-bd"/>
</dbReference>
<reference evidence="16 17" key="1">
    <citation type="submission" date="2016-01" db="EMBL/GenBank/DDBJ databases">
        <title>Genome sequencing of Roseivirga spongicola UST030701-084.</title>
        <authorList>
            <person name="Selvaratnam C."/>
            <person name="Thevarajoo S."/>
            <person name="Goh K.M."/>
            <person name="Ee R."/>
            <person name="Chan K.-G."/>
            <person name="Chong C.S."/>
        </authorList>
    </citation>
    <scope>NUCLEOTIDE SEQUENCE [LARGE SCALE GENOMIC DNA]</scope>
    <source>
        <strain evidence="16 17">UST030701-084</strain>
    </source>
</reference>
<evidence type="ECO:0000256" key="11">
    <source>
        <dbReference type="ARBA" id="ARBA00047860"/>
    </source>
</evidence>
<keyword evidence="7" id="KW-0560">Oxidoreductase</keyword>
<dbReference type="RefSeq" id="WP_068215724.1">
    <property type="nucleotide sequence ID" value="NZ_CP139724.1"/>
</dbReference>
<evidence type="ECO:0000256" key="9">
    <source>
        <dbReference type="ARBA" id="ARBA00023157"/>
    </source>
</evidence>
<evidence type="ECO:0000256" key="13">
    <source>
        <dbReference type="PIRSR" id="PIRSR018250-3"/>
    </source>
</evidence>
<keyword evidence="6" id="KW-0028">Amino-acid biosynthesis</keyword>
<evidence type="ECO:0000313" key="17">
    <source>
        <dbReference type="Proteomes" id="UP000075606"/>
    </source>
</evidence>
<keyword evidence="17" id="KW-1185">Reference proteome</keyword>
<dbReference type="GO" id="GO:0004754">
    <property type="term" value="F:saccharopine dehydrogenase (NAD+, L-lysine-forming) activity"/>
    <property type="evidence" value="ECO:0007669"/>
    <property type="project" value="UniProtKB-EC"/>
</dbReference>
<evidence type="ECO:0000256" key="7">
    <source>
        <dbReference type="ARBA" id="ARBA00023002"/>
    </source>
</evidence>
<evidence type="ECO:0000256" key="3">
    <source>
        <dbReference type="ARBA" id="ARBA00011245"/>
    </source>
</evidence>
<dbReference type="OrthoDB" id="1141481at2"/>
<dbReference type="PIRSF" id="PIRSF018250">
    <property type="entry name" value="Saccharopine_DH_Lys"/>
    <property type="match status" value="1"/>
</dbReference>
<proteinExistence type="inferred from homology"/>
<dbReference type="InterPro" id="IPR007886">
    <property type="entry name" value="AlaDH/PNT_N"/>
</dbReference>
<evidence type="ECO:0000256" key="5">
    <source>
        <dbReference type="ARBA" id="ARBA00021221"/>
    </source>
</evidence>
<protein>
    <recommendedName>
        <fullName evidence="5">Saccharopine dehydrogenase [NAD(+), L-lysine-forming]</fullName>
        <ecNumber evidence="4">1.5.1.7</ecNumber>
    </recommendedName>
    <alternativeName>
        <fullName evidence="10">Lysine--2-oxoglutarate reductase</fullName>
    </alternativeName>
</protein>
<dbReference type="CDD" id="cd05199">
    <property type="entry name" value="SDH_like"/>
    <property type="match status" value="1"/>
</dbReference>
<keyword evidence="9" id="KW-1015">Disulfide bond</keyword>
<evidence type="ECO:0000259" key="14">
    <source>
        <dbReference type="SMART" id="SM01002"/>
    </source>
</evidence>
<dbReference type="EC" id="1.5.1.7" evidence="4"/>
<dbReference type="GO" id="GO:0019878">
    <property type="term" value="P:lysine biosynthetic process via aminoadipic acid"/>
    <property type="evidence" value="ECO:0007669"/>
    <property type="project" value="UniProtKB-UniPathway"/>
</dbReference>
<evidence type="ECO:0000256" key="12">
    <source>
        <dbReference type="PIRSR" id="PIRSR018250-1"/>
    </source>
</evidence>
<evidence type="ECO:0000256" key="4">
    <source>
        <dbReference type="ARBA" id="ARBA00012847"/>
    </source>
</evidence>
<gene>
    <name evidence="16" type="ORF">AWW68_01180</name>
</gene>
<accession>A0A150XFB3</accession>
<comment type="pathway">
    <text evidence="1">Amino-acid biosynthesis; L-lysine biosynthesis via AAA pathway; L-lysine from L-alpha-aminoadipate (fungal route): step 3/3.</text>
</comment>
<dbReference type="PANTHER" id="PTHR11133">
    <property type="entry name" value="SACCHAROPINE DEHYDROGENASE"/>
    <property type="match status" value="1"/>
</dbReference>
<dbReference type="GO" id="GO:0005737">
    <property type="term" value="C:cytoplasm"/>
    <property type="evidence" value="ECO:0007669"/>
    <property type="project" value="TreeGrafter"/>
</dbReference>
<feature type="binding site" evidence="13">
    <location>
        <begin position="189"/>
        <end position="190"/>
    </location>
    <ligand>
        <name>NAD(+)</name>
        <dbReference type="ChEBI" id="CHEBI:57540"/>
    </ligand>
</feature>
<evidence type="ECO:0000256" key="8">
    <source>
        <dbReference type="ARBA" id="ARBA00023027"/>
    </source>
</evidence>
<dbReference type="InterPro" id="IPR027281">
    <property type="entry name" value="Lys1"/>
</dbReference>
<dbReference type="STRING" id="333140.AWW68_01180"/>
<evidence type="ECO:0000256" key="6">
    <source>
        <dbReference type="ARBA" id="ARBA00022605"/>
    </source>
</evidence>
<sequence>MSNITIGIIKEGKIPVDRRVPLTPDQVKSILDLNPSLEIKCQRSDIRCFKDEEYEQAGATLVDDVSDCEIILGVKEVPMNMLADGKTHFFFSHTIKKQEYNRELLQTIMKKKIRLIDWECLTNKKGKRLIAFGRYAGIVGAYNGILTYGKRYNLFHLRPAHTCFDLDDLKTEYSKVALPKIKIILTGGGRVSKGAMEVLDGMGIRKVSPAEFLNEYFNEPVYTQLNTRDYNSRIAGGIFNRDEFYADPTKYESSFLEYAKKADLLIAGAFWDPRAPVLFNKEDISRNDFKIHVVADITCDIEGSIPSTKQPSTIEDPVYDYNPSNDRVEEAYTDEGNITVMAVDNLPCELPRNASEDFGKEFVSHILPNLLGEDKDAIIERATITQNGELTDKFSYLQDYVDGH</sequence>
<dbReference type="Pfam" id="PF05222">
    <property type="entry name" value="AlaDh_PNT_N"/>
    <property type="match status" value="1"/>
</dbReference>
<feature type="domain" description="Alanine dehydrogenase/pyridine nucleotide transhydrogenase N-terminal" evidence="15">
    <location>
        <begin position="7"/>
        <end position="139"/>
    </location>
</feature>
<evidence type="ECO:0000256" key="2">
    <source>
        <dbReference type="ARBA" id="ARBA00005689"/>
    </source>
</evidence>
<comment type="subunit">
    <text evidence="3">Monomer.</text>
</comment>
<comment type="similarity">
    <text evidence="2">Belongs to the AlaDH/PNT family.</text>
</comment>
<dbReference type="SUPFAM" id="SSF52283">
    <property type="entry name" value="Formate/glycerate dehydrogenase catalytic domain-like"/>
    <property type="match status" value="1"/>
</dbReference>
<evidence type="ECO:0000256" key="1">
    <source>
        <dbReference type="ARBA" id="ARBA00004884"/>
    </source>
</evidence>
<comment type="catalytic activity">
    <reaction evidence="11">
        <text>L-saccharopine + NAD(+) + H2O = L-lysine + 2-oxoglutarate + NADH + H(+)</text>
        <dbReference type="Rhea" id="RHEA:12440"/>
        <dbReference type="ChEBI" id="CHEBI:15377"/>
        <dbReference type="ChEBI" id="CHEBI:15378"/>
        <dbReference type="ChEBI" id="CHEBI:16810"/>
        <dbReference type="ChEBI" id="CHEBI:32551"/>
        <dbReference type="ChEBI" id="CHEBI:57540"/>
        <dbReference type="ChEBI" id="CHEBI:57945"/>
        <dbReference type="ChEBI" id="CHEBI:57951"/>
        <dbReference type="EC" id="1.5.1.7"/>
    </reaction>
</comment>
<dbReference type="Pfam" id="PF01262">
    <property type="entry name" value="AlaDh_PNT_C"/>
    <property type="match status" value="1"/>
</dbReference>
<feature type="domain" description="Alanine dehydrogenase/pyridine nucleotide transhydrogenase NAD(H)-binding" evidence="14">
    <location>
        <begin position="175"/>
        <end position="342"/>
    </location>
</feature>
<dbReference type="SMART" id="SM01003">
    <property type="entry name" value="AlaDh_PNT_N"/>
    <property type="match status" value="1"/>
</dbReference>
<keyword evidence="8 13" id="KW-0520">NAD</keyword>
<feature type="active site" description="Proton acceptor" evidence="12">
    <location>
        <position position="75"/>
    </location>
</feature>
<comment type="caution">
    <text evidence="16">The sequence shown here is derived from an EMBL/GenBank/DDBJ whole genome shotgun (WGS) entry which is preliminary data.</text>
</comment>
<dbReference type="SMART" id="SM01002">
    <property type="entry name" value="AlaDh_PNT_C"/>
    <property type="match status" value="1"/>
</dbReference>
<dbReference type="InterPro" id="IPR051168">
    <property type="entry name" value="AASS"/>
</dbReference>
<evidence type="ECO:0000313" key="16">
    <source>
        <dbReference type="EMBL" id="KYG77412.1"/>
    </source>
</evidence>
<organism evidence="16 17">
    <name type="scientific">Roseivirga spongicola</name>
    <dbReference type="NCBI Taxonomy" id="333140"/>
    <lineage>
        <taxon>Bacteria</taxon>
        <taxon>Pseudomonadati</taxon>
        <taxon>Bacteroidota</taxon>
        <taxon>Cytophagia</taxon>
        <taxon>Cytophagales</taxon>
        <taxon>Roseivirgaceae</taxon>
        <taxon>Roseivirga</taxon>
    </lineage>
</organism>
<dbReference type="PANTHER" id="PTHR11133:SF23">
    <property type="entry name" value="SACCHAROPINE DEHYDROGENASE [NAD(+), L-LYSINE-FORMING]"/>
    <property type="match status" value="1"/>
</dbReference>
<feature type="active site" description="Proton donor" evidence="12">
    <location>
        <position position="93"/>
    </location>
</feature>
<dbReference type="Proteomes" id="UP000075606">
    <property type="component" value="Unassembled WGS sequence"/>
</dbReference>
<dbReference type="Gene3D" id="3.40.50.720">
    <property type="entry name" value="NAD(P)-binding Rossmann-like Domain"/>
    <property type="match status" value="2"/>
</dbReference>
<evidence type="ECO:0000256" key="10">
    <source>
        <dbReference type="ARBA" id="ARBA00033228"/>
    </source>
</evidence>